<accession>A0A1I1NK47</accession>
<dbReference type="RefSeq" id="WP_091516632.1">
    <property type="nucleotide sequence ID" value="NZ_FOLE01000016.1"/>
</dbReference>
<organism evidence="1 2">
    <name type="scientific">Flexibacter flexilis DSM 6793</name>
    <dbReference type="NCBI Taxonomy" id="927664"/>
    <lineage>
        <taxon>Bacteria</taxon>
        <taxon>Pseudomonadati</taxon>
        <taxon>Bacteroidota</taxon>
        <taxon>Cytophagia</taxon>
        <taxon>Cytophagales</taxon>
        <taxon>Flexibacteraceae</taxon>
        <taxon>Flexibacter</taxon>
    </lineage>
</organism>
<dbReference type="EMBL" id="FOLE01000016">
    <property type="protein sequence ID" value="SFC97917.1"/>
    <property type="molecule type" value="Genomic_DNA"/>
</dbReference>
<keyword evidence="2" id="KW-1185">Reference proteome</keyword>
<protein>
    <recommendedName>
        <fullName evidence="3">Lipoprotein</fullName>
    </recommendedName>
</protein>
<evidence type="ECO:0000313" key="2">
    <source>
        <dbReference type="Proteomes" id="UP000199514"/>
    </source>
</evidence>
<reference evidence="1 2" key="1">
    <citation type="submission" date="2016-10" db="EMBL/GenBank/DDBJ databases">
        <authorList>
            <person name="de Groot N.N."/>
        </authorList>
    </citation>
    <scope>NUCLEOTIDE SEQUENCE [LARGE SCALE GENOMIC DNA]</scope>
    <source>
        <strain evidence="1 2">DSM 6793</strain>
    </source>
</reference>
<gene>
    <name evidence="1" type="ORF">SAMN05421780_1165</name>
</gene>
<name>A0A1I1NK47_9BACT</name>
<evidence type="ECO:0000313" key="1">
    <source>
        <dbReference type="EMBL" id="SFC97917.1"/>
    </source>
</evidence>
<evidence type="ECO:0008006" key="3">
    <source>
        <dbReference type="Google" id="ProtNLM"/>
    </source>
</evidence>
<proteinExistence type="predicted"/>
<dbReference type="STRING" id="927664.SAMN05421780_1165"/>
<dbReference type="Proteomes" id="UP000199514">
    <property type="component" value="Unassembled WGS sequence"/>
</dbReference>
<dbReference type="AlphaFoldDB" id="A0A1I1NK47"/>
<dbReference type="PROSITE" id="PS51257">
    <property type="entry name" value="PROKAR_LIPOPROTEIN"/>
    <property type="match status" value="1"/>
</dbReference>
<sequence>MTKYNYLISSVLFLFTACSDAKIERFEKEWKKEEKNIESIELQITTVTKSAKLCYQTIKEDSVYYYYGYTDSLKTIVDTSARRATRAYVMAHKNLADFKTFINNLDKAHTQLQFIKQGTFEGDKSQAIAFADSLIDRLQPDLSRLRKQYAMQNYLWKSTCESYDLTKEKTVYGVGQPGIKKNAKKPNLPANR</sequence>